<dbReference type="InterPro" id="IPR036521">
    <property type="entry name" value="SRP19-like_sf"/>
</dbReference>
<dbReference type="GO" id="GO:0006614">
    <property type="term" value="P:SRP-dependent cotranslational protein targeting to membrane"/>
    <property type="evidence" value="ECO:0007669"/>
    <property type="project" value="InterPro"/>
</dbReference>
<sequence>MVEVRIYPIYFNSGIKRSQGRKVPFRNNAKAVTLQQLLKALNQLKIEYTVETKQHPKHSYELCAQFLPSTSKPEEVERLFSTTGGAVKITTDSKRQLIKDIDNLLNGSK</sequence>
<evidence type="ECO:0008006" key="6">
    <source>
        <dbReference type="Google" id="ProtNLM"/>
    </source>
</evidence>
<dbReference type="InParanoid" id="I3EFC0"/>
<dbReference type="GO" id="GO:0008312">
    <property type="term" value="F:7S RNA binding"/>
    <property type="evidence" value="ECO:0007669"/>
    <property type="project" value="InterPro"/>
</dbReference>
<evidence type="ECO:0000313" key="4">
    <source>
        <dbReference type="EMBL" id="EIJ87917.1"/>
    </source>
</evidence>
<reference evidence="4" key="1">
    <citation type="submission" date="2011-01" db="EMBL/GenBank/DDBJ databases">
        <title>The Genome Sequence of Nematocida parisii strain ERTm3.</title>
        <authorList>
            <consortium name="The Broad Institute Genome Sequencing Platform"/>
            <consortium name="The Broad Institute Genome Sequencing Center for Infectious Disease"/>
            <person name="Cuomo C."/>
            <person name="Troemel E."/>
            <person name="Young S.K."/>
            <person name="Zeng Q."/>
            <person name="Gargeya S."/>
            <person name="Fitzgerald M."/>
            <person name="Haas B."/>
            <person name="Abouelleil A."/>
            <person name="Alvarado L."/>
            <person name="Arachchi H.M."/>
            <person name="Berlin A."/>
            <person name="Chapman S.B."/>
            <person name="Gearin G."/>
            <person name="Goldberg J."/>
            <person name="Griggs A."/>
            <person name="Gujja S."/>
            <person name="Hansen M."/>
            <person name="Heiman D."/>
            <person name="Howarth C."/>
            <person name="Larimer J."/>
            <person name="Lui A."/>
            <person name="MacDonald P.J.P."/>
            <person name="McCowen C."/>
            <person name="Montmayeur A."/>
            <person name="Murphy C."/>
            <person name="Neiman D."/>
            <person name="Pearson M."/>
            <person name="Priest M."/>
            <person name="Roberts A."/>
            <person name="Saif S."/>
            <person name="Shea T."/>
            <person name="Sisk P."/>
            <person name="Stolte C."/>
            <person name="Sykes S."/>
            <person name="Wortman J."/>
            <person name="Nusbaum C."/>
            <person name="Birren B."/>
        </authorList>
    </citation>
    <scope>NUCLEOTIDE SEQUENCE</scope>
    <source>
        <strain evidence="4">ERTm3</strain>
    </source>
</reference>
<evidence type="ECO:0000256" key="2">
    <source>
        <dbReference type="ARBA" id="ARBA00023135"/>
    </source>
</evidence>
<dbReference type="SUPFAM" id="SSF69695">
    <property type="entry name" value="SRP19"/>
    <property type="match status" value="1"/>
</dbReference>
<dbReference type="AlphaFoldDB" id="I3EFC0"/>
<dbReference type="VEuPathDB" id="MicrosporidiaDB:NEQG_01989"/>
<dbReference type="OMA" id="RIYPIYF"/>
<dbReference type="GO" id="GO:0005786">
    <property type="term" value="C:signal recognition particle, endoplasmic reticulum targeting"/>
    <property type="evidence" value="ECO:0007669"/>
    <property type="project" value="UniProtKB-KW"/>
</dbReference>
<proteinExistence type="predicted"/>
<name>I3EFC0_NEMP3</name>
<accession>I3EFC0</accession>
<dbReference type="Pfam" id="PF01922">
    <property type="entry name" value="SRP19"/>
    <property type="match status" value="1"/>
</dbReference>
<gene>
    <name evidence="4" type="ORF">NEQG_01989</name>
</gene>
<dbReference type="Proteomes" id="UP000002872">
    <property type="component" value="Unassembled WGS sequence"/>
</dbReference>
<organism evidence="4 5">
    <name type="scientific">Nematocida parisii (strain ERTm3)</name>
    <name type="common">Nematode killer fungus</name>
    <dbReference type="NCBI Taxonomy" id="935791"/>
    <lineage>
        <taxon>Eukaryota</taxon>
        <taxon>Fungi</taxon>
        <taxon>Fungi incertae sedis</taxon>
        <taxon>Microsporidia</taxon>
        <taxon>Nematocida</taxon>
    </lineage>
</organism>
<keyword evidence="3" id="KW-0687">Ribonucleoprotein</keyword>
<dbReference type="Gene3D" id="3.30.56.30">
    <property type="entry name" value="Signal recognition particle, SRP19-like subunit"/>
    <property type="match status" value="1"/>
</dbReference>
<dbReference type="HOGENOM" id="CLU_2184647_0_0_1"/>
<evidence type="ECO:0000256" key="3">
    <source>
        <dbReference type="ARBA" id="ARBA00023274"/>
    </source>
</evidence>
<keyword evidence="2" id="KW-0733">Signal recognition particle</keyword>
<dbReference type="OrthoDB" id="2190947at2759"/>
<evidence type="ECO:0000313" key="5">
    <source>
        <dbReference type="Proteomes" id="UP000002872"/>
    </source>
</evidence>
<dbReference type="EMBL" id="GL870880">
    <property type="protein sequence ID" value="EIJ87917.1"/>
    <property type="molecule type" value="Genomic_DNA"/>
</dbReference>
<dbReference type="InterPro" id="IPR002778">
    <property type="entry name" value="Signal_recog_particle_SRP19"/>
</dbReference>
<keyword evidence="5" id="KW-1185">Reference proteome</keyword>
<evidence type="ECO:0000256" key="1">
    <source>
        <dbReference type="ARBA" id="ARBA00022490"/>
    </source>
</evidence>
<keyword evidence="1" id="KW-0963">Cytoplasm</keyword>
<protein>
    <recommendedName>
        <fullName evidence="6">SRP19</fullName>
    </recommendedName>
</protein>